<organism evidence="1 2">
    <name type="scientific">Smallanthus sonchifolius</name>
    <dbReference type="NCBI Taxonomy" id="185202"/>
    <lineage>
        <taxon>Eukaryota</taxon>
        <taxon>Viridiplantae</taxon>
        <taxon>Streptophyta</taxon>
        <taxon>Embryophyta</taxon>
        <taxon>Tracheophyta</taxon>
        <taxon>Spermatophyta</taxon>
        <taxon>Magnoliopsida</taxon>
        <taxon>eudicotyledons</taxon>
        <taxon>Gunneridae</taxon>
        <taxon>Pentapetalae</taxon>
        <taxon>asterids</taxon>
        <taxon>campanulids</taxon>
        <taxon>Asterales</taxon>
        <taxon>Asteraceae</taxon>
        <taxon>Asteroideae</taxon>
        <taxon>Heliantheae alliance</taxon>
        <taxon>Millerieae</taxon>
        <taxon>Smallanthus</taxon>
    </lineage>
</organism>
<keyword evidence="2" id="KW-1185">Reference proteome</keyword>
<protein>
    <submittedName>
        <fullName evidence="1">Uncharacterized protein</fullName>
    </submittedName>
</protein>
<reference evidence="2" key="1">
    <citation type="journal article" date="2022" name="Mol. Ecol. Resour.">
        <title>The genomes of chicory, endive, great burdock and yacon provide insights into Asteraceae palaeo-polyploidization history and plant inulin production.</title>
        <authorList>
            <person name="Fan W."/>
            <person name="Wang S."/>
            <person name="Wang H."/>
            <person name="Wang A."/>
            <person name="Jiang F."/>
            <person name="Liu H."/>
            <person name="Zhao H."/>
            <person name="Xu D."/>
            <person name="Zhang Y."/>
        </authorList>
    </citation>
    <scope>NUCLEOTIDE SEQUENCE [LARGE SCALE GENOMIC DNA]</scope>
    <source>
        <strain evidence="2">cv. Yunnan</strain>
    </source>
</reference>
<evidence type="ECO:0000313" key="2">
    <source>
        <dbReference type="Proteomes" id="UP001056120"/>
    </source>
</evidence>
<name>A0ACB8YCE5_9ASTR</name>
<dbReference type="EMBL" id="CM042045">
    <property type="protein sequence ID" value="KAI3682716.1"/>
    <property type="molecule type" value="Genomic_DNA"/>
</dbReference>
<evidence type="ECO:0000313" key="1">
    <source>
        <dbReference type="EMBL" id="KAI3682716.1"/>
    </source>
</evidence>
<comment type="caution">
    <text evidence="1">The sequence shown here is derived from an EMBL/GenBank/DDBJ whole genome shotgun (WGS) entry which is preliminary data.</text>
</comment>
<sequence length="101" mass="11964">MRRIEILERSPFFQSPVLYMFRDTSYNLDAHRRYGGMGTLLVIKVSSESASEFEKPETFVSDLISYRANLTLYPVLRPFGWQLRDTLRILLDWIKDVIEML</sequence>
<proteinExistence type="predicted"/>
<reference evidence="1 2" key="2">
    <citation type="journal article" date="2022" name="Mol. Ecol. Resour.">
        <title>The genomes of chicory, endive, great burdock and yacon provide insights into Asteraceae paleo-polyploidization history and plant inulin production.</title>
        <authorList>
            <person name="Fan W."/>
            <person name="Wang S."/>
            <person name="Wang H."/>
            <person name="Wang A."/>
            <person name="Jiang F."/>
            <person name="Liu H."/>
            <person name="Zhao H."/>
            <person name="Xu D."/>
            <person name="Zhang Y."/>
        </authorList>
    </citation>
    <scope>NUCLEOTIDE SEQUENCE [LARGE SCALE GENOMIC DNA]</scope>
    <source>
        <strain evidence="2">cv. Yunnan</strain>
        <tissue evidence="1">Leaves</tissue>
    </source>
</reference>
<dbReference type="Proteomes" id="UP001056120">
    <property type="component" value="Linkage Group LG28"/>
</dbReference>
<gene>
    <name evidence="1" type="ORF">L1987_82905</name>
</gene>
<accession>A0ACB8YCE5</accession>